<evidence type="ECO:0000256" key="1">
    <source>
        <dbReference type="ARBA" id="ARBA00005896"/>
    </source>
</evidence>
<reference evidence="7" key="1">
    <citation type="submission" date="2021-01" db="EMBL/GenBank/DDBJ databases">
        <authorList>
            <person name="Kaushik A."/>
        </authorList>
    </citation>
    <scope>NUCLEOTIDE SEQUENCE</scope>
    <source>
        <strain evidence="7">AG2-2IIIB</strain>
    </source>
</reference>
<dbReference type="PANTHER" id="PTHR30468">
    <property type="entry name" value="ALPHA-KETOGLUTARATE-DEPENDENT SULFONATE DIOXYGENASE"/>
    <property type="match status" value="1"/>
</dbReference>
<dbReference type="GO" id="GO:0005737">
    <property type="term" value="C:cytoplasm"/>
    <property type="evidence" value="ECO:0007669"/>
    <property type="project" value="TreeGrafter"/>
</dbReference>
<dbReference type="GO" id="GO:0046872">
    <property type="term" value="F:metal ion binding"/>
    <property type="evidence" value="ECO:0007669"/>
    <property type="project" value="UniProtKB-KW"/>
</dbReference>
<keyword evidence="2" id="KW-0479">Metal-binding</keyword>
<evidence type="ECO:0000256" key="4">
    <source>
        <dbReference type="ARBA" id="ARBA00023002"/>
    </source>
</evidence>
<dbReference type="GO" id="GO:0016706">
    <property type="term" value="F:2-oxoglutarate-dependent dioxygenase activity"/>
    <property type="evidence" value="ECO:0007669"/>
    <property type="project" value="TreeGrafter"/>
</dbReference>
<evidence type="ECO:0000313" key="8">
    <source>
        <dbReference type="Proteomes" id="UP000663843"/>
    </source>
</evidence>
<feature type="non-terminal residue" evidence="7">
    <location>
        <position position="1"/>
    </location>
</feature>
<evidence type="ECO:0000256" key="5">
    <source>
        <dbReference type="ARBA" id="ARBA00023004"/>
    </source>
</evidence>
<dbReference type="Gene3D" id="3.60.130.10">
    <property type="entry name" value="Clavaminate synthase-like"/>
    <property type="match status" value="1"/>
</dbReference>
<organism evidence="7 8">
    <name type="scientific">Rhizoctonia solani</name>
    <dbReference type="NCBI Taxonomy" id="456999"/>
    <lineage>
        <taxon>Eukaryota</taxon>
        <taxon>Fungi</taxon>
        <taxon>Dikarya</taxon>
        <taxon>Basidiomycota</taxon>
        <taxon>Agaricomycotina</taxon>
        <taxon>Agaricomycetes</taxon>
        <taxon>Cantharellales</taxon>
        <taxon>Ceratobasidiaceae</taxon>
        <taxon>Rhizoctonia</taxon>
    </lineage>
</organism>
<keyword evidence="3" id="KW-0223">Dioxygenase</keyword>
<protein>
    <recommendedName>
        <fullName evidence="6">TauD/TfdA-like domain-containing protein</fullName>
    </recommendedName>
</protein>
<comment type="caution">
    <text evidence="7">The sequence shown here is derived from an EMBL/GenBank/DDBJ whole genome shotgun (WGS) entry which is preliminary data.</text>
</comment>
<sequence>MTSPSFIPHSSLLSTQTQHRAITLPESEQRAVLKNATRVRNLTPGIGTEIAGVDLTSLDGQARDQLALEVARRGVLVFRDQPKFLGRLEINLGSGEVTSGARHPPSIPELSTVYREANSVKLAHLSRLSTTLWHSDVSYELQPPATTTFFLLVQQSSGGDTLFVSQVLALKKLSPPSIEFLRTLKAVHSSVIQARESREGCRTGGQRAVRRDPVEHGMPFTSPIRAQVEAYVCSPPR</sequence>
<evidence type="ECO:0000256" key="3">
    <source>
        <dbReference type="ARBA" id="ARBA00022964"/>
    </source>
</evidence>
<name>A0A8H3D4I1_9AGAM</name>
<comment type="similarity">
    <text evidence="1">Belongs to the TfdA dioxygenase family.</text>
</comment>
<accession>A0A8H3D4I1</accession>
<dbReference type="Pfam" id="PF02668">
    <property type="entry name" value="TauD"/>
    <property type="match status" value="1"/>
</dbReference>
<dbReference type="InterPro" id="IPR003819">
    <property type="entry name" value="TauD/TfdA-like"/>
</dbReference>
<dbReference type="Proteomes" id="UP000663843">
    <property type="component" value="Unassembled WGS sequence"/>
</dbReference>
<dbReference type="AlphaFoldDB" id="A0A8H3D4I1"/>
<dbReference type="InterPro" id="IPR042098">
    <property type="entry name" value="TauD-like_sf"/>
</dbReference>
<gene>
    <name evidence="7" type="ORF">RDB_LOCUS156744</name>
</gene>
<evidence type="ECO:0000313" key="7">
    <source>
        <dbReference type="EMBL" id="CAE6513911.1"/>
    </source>
</evidence>
<keyword evidence="4" id="KW-0560">Oxidoreductase</keyword>
<dbReference type="PANTHER" id="PTHR30468:SF1">
    <property type="entry name" value="ALPHA-KETOGLUTARATE-DEPENDENT SULFONATE DIOXYGENASE"/>
    <property type="match status" value="1"/>
</dbReference>
<evidence type="ECO:0000256" key="2">
    <source>
        <dbReference type="ARBA" id="ARBA00022723"/>
    </source>
</evidence>
<dbReference type="EMBL" id="CAJMWT010006190">
    <property type="protein sequence ID" value="CAE6513911.1"/>
    <property type="molecule type" value="Genomic_DNA"/>
</dbReference>
<proteinExistence type="inferred from homology"/>
<evidence type="ECO:0000259" key="6">
    <source>
        <dbReference type="Pfam" id="PF02668"/>
    </source>
</evidence>
<dbReference type="SUPFAM" id="SSF51197">
    <property type="entry name" value="Clavaminate synthase-like"/>
    <property type="match status" value="1"/>
</dbReference>
<feature type="domain" description="TauD/TfdA-like" evidence="6">
    <location>
        <begin position="39"/>
        <end position="214"/>
    </location>
</feature>
<keyword evidence="5" id="KW-0408">Iron</keyword>
<dbReference type="InterPro" id="IPR051323">
    <property type="entry name" value="AtsK-like"/>
</dbReference>